<dbReference type="EMBL" id="UZAI01001042">
    <property type="protein sequence ID" value="VDO58534.1"/>
    <property type="molecule type" value="Genomic_DNA"/>
</dbReference>
<feature type="chain" id="PRO_5043668848" evidence="2">
    <location>
        <begin position="27"/>
        <end position="134"/>
    </location>
</feature>
<feature type="compositionally biased region" description="Basic and acidic residues" evidence="1">
    <location>
        <begin position="48"/>
        <end position="59"/>
    </location>
</feature>
<evidence type="ECO:0000256" key="1">
    <source>
        <dbReference type="SAM" id="MobiDB-lite"/>
    </source>
</evidence>
<protein>
    <submittedName>
        <fullName evidence="3">Uncharacterized protein</fullName>
    </submittedName>
</protein>
<feature type="region of interest" description="Disordered" evidence="1">
    <location>
        <begin position="40"/>
        <end position="60"/>
    </location>
</feature>
<proteinExistence type="predicted"/>
<evidence type="ECO:0000256" key="2">
    <source>
        <dbReference type="SAM" id="SignalP"/>
    </source>
</evidence>
<evidence type="ECO:0000313" key="3">
    <source>
        <dbReference type="EMBL" id="VDO58534.1"/>
    </source>
</evidence>
<keyword evidence="2" id="KW-0732">Signal</keyword>
<keyword evidence="4" id="KW-1185">Reference proteome</keyword>
<organism evidence="3 4">
    <name type="scientific">Schistosoma margrebowiei</name>
    <dbReference type="NCBI Taxonomy" id="48269"/>
    <lineage>
        <taxon>Eukaryota</taxon>
        <taxon>Metazoa</taxon>
        <taxon>Spiralia</taxon>
        <taxon>Lophotrochozoa</taxon>
        <taxon>Platyhelminthes</taxon>
        <taxon>Trematoda</taxon>
        <taxon>Digenea</taxon>
        <taxon>Strigeidida</taxon>
        <taxon>Schistosomatoidea</taxon>
        <taxon>Schistosomatidae</taxon>
        <taxon>Schistosoma</taxon>
    </lineage>
</organism>
<feature type="signal peptide" evidence="2">
    <location>
        <begin position="1"/>
        <end position="26"/>
    </location>
</feature>
<gene>
    <name evidence="3" type="ORF">SMRZ_LOCUS3582</name>
</gene>
<reference evidence="3 4" key="1">
    <citation type="submission" date="2018-11" db="EMBL/GenBank/DDBJ databases">
        <authorList>
            <consortium name="Pathogen Informatics"/>
        </authorList>
    </citation>
    <scope>NUCLEOTIDE SEQUENCE [LARGE SCALE GENOMIC DNA]</scope>
    <source>
        <strain evidence="3 4">Zambia</strain>
    </source>
</reference>
<dbReference type="AlphaFoldDB" id="A0A183LIF7"/>
<evidence type="ECO:0000313" key="4">
    <source>
        <dbReference type="Proteomes" id="UP000277204"/>
    </source>
</evidence>
<accession>A0A183LIF7</accession>
<name>A0A183LIF7_9TREM</name>
<sequence>MNLNIRTKFIMTFLLYISLLISLCSTEKYFQRSNSPIDMIDTTTTSSSREKSQKSHDDFMLNDSPASNGYSLLRNDVIRQHLHVWRGHSAPLLHEHLPILPRAQKGQVCHVEVEEFQPLLSMVGHLEPKITEYS</sequence>
<dbReference type="Proteomes" id="UP000277204">
    <property type="component" value="Unassembled WGS sequence"/>
</dbReference>